<dbReference type="RefSeq" id="WP_007323296.1">
    <property type="nucleotide sequence ID" value="NZ_BAEE01000065.1"/>
</dbReference>
<accession>G7H5U6</accession>
<feature type="domain" description="DUF222" evidence="2">
    <location>
        <begin position="44"/>
        <end position="380"/>
    </location>
</feature>
<reference evidence="3 4" key="1">
    <citation type="submission" date="2011-11" db="EMBL/GenBank/DDBJ databases">
        <title>Whole genome shotgun sequence of Gordonia araii NBRC 100433.</title>
        <authorList>
            <person name="Yoshida Y."/>
            <person name="Hosoyama A."/>
            <person name="Tsuchikane K."/>
            <person name="Katsumata H."/>
            <person name="Yamazaki S."/>
            <person name="Fujita N."/>
        </authorList>
    </citation>
    <scope>NUCLEOTIDE SEQUENCE [LARGE SCALE GENOMIC DNA]</scope>
    <source>
        <strain evidence="3 4">NBRC 100433</strain>
    </source>
</reference>
<evidence type="ECO:0000259" key="2">
    <source>
        <dbReference type="Pfam" id="PF02720"/>
    </source>
</evidence>
<keyword evidence="4" id="KW-1185">Reference proteome</keyword>
<evidence type="ECO:0000256" key="1">
    <source>
        <dbReference type="SAM" id="MobiDB-lite"/>
    </source>
</evidence>
<dbReference type="Proteomes" id="UP000035088">
    <property type="component" value="Unassembled WGS sequence"/>
</dbReference>
<dbReference type="AlphaFoldDB" id="G7H5U6"/>
<protein>
    <recommendedName>
        <fullName evidence="2">DUF222 domain-containing protein</fullName>
    </recommendedName>
</protein>
<name>G7H5U6_9ACTN</name>
<dbReference type="EMBL" id="BAEE01000065">
    <property type="protein sequence ID" value="GAB11221.1"/>
    <property type="molecule type" value="Genomic_DNA"/>
</dbReference>
<dbReference type="InterPro" id="IPR003615">
    <property type="entry name" value="HNH_nuc"/>
</dbReference>
<dbReference type="Pfam" id="PF02720">
    <property type="entry name" value="DUF222"/>
    <property type="match status" value="1"/>
</dbReference>
<feature type="compositionally biased region" description="Basic and acidic residues" evidence="1">
    <location>
        <begin position="509"/>
        <end position="521"/>
    </location>
</feature>
<evidence type="ECO:0000313" key="3">
    <source>
        <dbReference type="EMBL" id="GAB11221.1"/>
    </source>
</evidence>
<dbReference type="STRING" id="1073574.GOARA_065_00140"/>
<gene>
    <name evidence="3" type="ORF">GOARA_065_00140</name>
</gene>
<feature type="compositionally biased region" description="Pro residues" evidence="1">
    <location>
        <begin position="489"/>
        <end position="503"/>
    </location>
</feature>
<dbReference type="InterPro" id="IPR003870">
    <property type="entry name" value="DUF222"/>
</dbReference>
<evidence type="ECO:0000313" key="4">
    <source>
        <dbReference type="Proteomes" id="UP000035088"/>
    </source>
</evidence>
<dbReference type="CDD" id="cd00085">
    <property type="entry name" value="HNHc"/>
    <property type="match status" value="1"/>
</dbReference>
<organism evidence="3 4">
    <name type="scientific">Gordonia araii NBRC 100433</name>
    <dbReference type="NCBI Taxonomy" id="1073574"/>
    <lineage>
        <taxon>Bacteria</taxon>
        <taxon>Bacillati</taxon>
        <taxon>Actinomycetota</taxon>
        <taxon>Actinomycetes</taxon>
        <taxon>Mycobacteriales</taxon>
        <taxon>Gordoniaceae</taxon>
        <taxon>Gordonia</taxon>
    </lineage>
</organism>
<feature type="region of interest" description="Disordered" evidence="1">
    <location>
        <begin position="423"/>
        <end position="525"/>
    </location>
</feature>
<sequence length="537" mass="57636">MPDKEHNELGLPDSPLALAQLVDAAVEKLASSPLGLMTDADVLTMVQTLETAWRRADGVNAKVLVEVSDREVFGVSGHTTVKRFYAQELRLGASEAKRRVEVAEAIAPMNAMTGEKLPPKREPLADAVAQGEISSDHVHEVEAIMAKIPHSASPDDVEAAVEILAKAAGEFGPQDLRPLGQRVLAWLDPDGELSDDKDRLRQRGITIGRQDDQLMSKISGYIDPKMRAKFELILNSWAAPGMNNPDDEHSISGTSGDLCDHDRDALAEAAKRDTRTPAQRNHDAMGAAWDWILGHDGLGKPDRIPSQLVITIDEADLARRAGVALTSTGTMVPVADLVDLAADATPWLEVFSDATRQVLDFGRGRRLASLAQRLAMFGRDRGCTRPGCTEPFARCQAHHAQADFAAGGNTNLHELGAACGPDNRNVGNKPGQWETTIIDTGPDSGRVGWRLTGSGGPFRTNPVHDPAAFLRNHPVADGAPNQAGDPDPPETTPSEPPPGPSTPPVMLRARPDPPEPPRWEQHASPVEAALGRLLEAA</sequence>
<dbReference type="OrthoDB" id="3513062at2"/>
<comment type="caution">
    <text evidence="3">The sequence shown here is derived from an EMBL/GenBank/DDBJ whole genome shotgun (WGS) entry which is preliminary data.</text>
</comment>
<proteinExistence type="predicted"/>